<gene>
    <name evidence="1" type="ORF">Bca52824_017310</name>
</gene>
<comment type="caution">
    <text evidence="1">The sequence shown here is derived from an EMBL/GenBank/DDBJ whole genome shotgun (WGS) entry which is preliminary data.</text>
</comment>
<reference evidence="1 2" key="1">
    <citation type="submission" date="2020-02" db="EMBL/GenBank/DDBJ databases">
        <authorList>
            <person name="Ma Q."/>
            <person name="Huang Y."/>
            <person name="Song X."/>
            <person name="Pei D."/>
        </authorList>
    </citation>
    <scope>NUCLEOTIDE SEQUENCE [LARGE SCALE GENOMIC DNA]</scope>
    <source>
        <strain evidence="1">Sxm20200214</strain>
        <tissue evidence="1">Leaf</tissue>
    </source>
</reference>
<name>A0A8X7VND2_BRACI</name>
<evidence type="ECO:0000313" key="2">
    <source>
        <dbReference type="Proteomes" id="UP000886595"/>
    </source>
</evidence>
<dbReference type="EMBL" id="JAAMPC010000004">
    <property type="protein sequence ID" value="KAG2314188.1"/>
    <property type="molecule type" value="Genomic_DNA"/>
</dbReference>
<protein>
    <submittedName>
        <fullName evidence="1">Uncharacterized protein</fullName>
    </submittedName>
</protein>
<dbReference type="AlphaFoldDB" id="A0A8X7VND2"/>
<proteinExistence type="predicted"/>
<evidence type="ECO:0000313" key="1">
    <source>
        <dbReference type="EMBL" id="KAG2314188.1"/>
    </source>
</evidence>
<keyword evidence="2" id="KW-1185">Reference proteome</keyword>
<dbReference type="Proteomes" id="UP000886595">
    <property type="component" value="Unassembled WGS sequence"/>
</dbReference>
<organism evidence="1 2">
    <name type="scientific">Brassica carinata</name>
    <name type="common">Ethiopian mustard</name>
    <name type="synonym">Abyssinian cabbage</name>
    <dbReference type="NCBI Taxonomy" id="52824"/>
    <lineage>
        <taxon>Eukaryota</taxon>
        <taxon>Viridiplantae</taxon>
        <taxon>Streptophyta</taxon>
        <taxon>Embryophyta</taxon>
        <taxon>Tracheophyta</taxon>
        <taxon>Spermatophyta</taxon>
        <taxon>Magnoliopsida</taxon>
        <taxon>eudicotyledons</taxon>
        <taxon>Gunneridae</taxon>
        <taxon>Pentapetalae</taxon>
        <taxon>rosids</taxon>
        <taxon>malvids</taxon>
        <taxon>Brassicales</taxon>
        <taxon>Brassicaceae</taxon>
        <taxon>Brassiceae</taxon>
        <taxon>Brassica</taxon>
    </lineage>
</organism>
<accession>A0A8X7VND2</accession>
<sequence>MELVTLSHQVRELVTDRDQRGEMKRSLWTEITTDSARGNLALSSSTMMESLSKAIDVLLGTRHENEKSDQSHCSSRQSKWDPSTILTMCCDWLVKETHTRLYSSIRWNRQRATHSSLKYASSHPLEP</sequence>